<protein>
    <recommendedName>
        <fullName evidence="3">Pentapeptide repeat-containing protein</fullName>
    </recommendedName>
</protein>
<dbReference type="EMBL" id="HBFB01028845">
    <property type="protein sequence ID" value="CAD8691940.1"/>
    <property type="molecule type" value="Transcribed_RNA"/>
</dbReference>
<dbReference type="AlphaFoldDB" id="A0A7S0RZQ9"/>
<accession>A0A7S0RZQ9</accession>
<dbReference type="Gene3D" id="2.160.20.80">
    <property type="entry name" value="E3 ubiquitin-protein ligase SopA"/>
    <property type="match status" value="1"/>
</dbReference>
<keyword evidence="1" id="KW-0677">Repeat</keyword>
<dbReference type="PANTHER" id="PTHR47485:SF1">
    <property type="entry name" value="THYLAKOID LUMENAL 17.4 KDA PROTEIN, CHLOROPLASTIC"/>
    <property type="match status" value="1"/>
</dbReference>
<name>A0A7S0RZQ9_9CHLO</name>
<reference evidence="2" key="1">
    <citation type="submission" date="2021-01" db="EMBL/GenBank/DDBJ databases">
        <authorList>
            <person name="Corre E."/>
            <person name="Pelletier E."/>
            <person name="Niang G."/>
            <person name="Scheremetjew M."/>
            <person name="Finn R."/>
            <person name="Kale V."/>
            <person name="Holt S."/>
            <person name="Cochrane G."/>
            <person name="Meng A."/>
            <person name="Brown T."/>
            <person name="Cohen L."/>
        </authorList>
    </citation>
    <scope>NUCLEOTIDE SEQUENCE</scope>
    <source>
        <strain evidence="2">SAG 11-49</strain>
    </source>
</reference>
<gene>
    <name evidence="2" type="ORF">CLEI1391_LOCUS16123</name>
</gene>
<evidence type="ECO:0000313" key="2">
    <source>
        <dbReference type="EMBL" id="CAD8691940.1"/>
    </source>
</evidence>
<evidence type="ECO:0000256" key="1">
    <source>
        <dbReference type="ARBA" id="ARBA00022737"/>
    </source>
</evidence>
<dbReference type="Pfam" id="PF00805">
    <property type="entry name" value="Pentapeptide"/>
    <property type="match status" value="1"/>
</dbReference>
<organism evidence="2">
    <name type="scientific">Chlamydomonas leiostraca</name>
    <dbReference type="NCBI Taxonomy" id="1034604"/>
    <lineage>
        <taxon>Eukaryota</taxon>
        <taxon>Viridiplantae</taxon>
        <taxon>Chlorophyta</taxon>
        <taxon>core chlorophytes</taxon>
        <taxon>Chlorophyceae</taxon>
        <taxon>CS clade</taxon>
        <taxon>Chlamydomonadales</taxon>
        <taxon>Chlamydomonadaceae</taxon>
        <taxon>Chlamydomonas</taxon>
    </lineage>
</organism>
<dbReference type="InterPro" id="IPR001646">
    <property type="entry name" value="5peptide_repeat"/>
</dbReference>
<sequence>MMLNKTPISGASRPACRRAMTRTKVCVQAHRASNEAGDRNQSHIGTQIATMAIAAVMTLGAGGVQPAQAAPRQQPPIVESAKRCTLEALDLFADTRKTFSQEASSGGMTEALVDVRDCDFSGKDLRAKVMSGVLLQGADFSNAKMTGIQMSRADARGANLSGVDFTDTNAYGTLFDGADLRGATFENAILSNASFGKFGGKWADLAGAHFEGALLSSSDIGRVCENPTIDPEVRKFELGCRDGRK</sequence>
<dbReference type="PANTHER" id="PTHR47485">
    <property type="entry name" value="THYLAKOID LUMENAL 17.4 KDA PROTEIN, CHLOROPLASTIC"/>
    <property type="match status" value="1"/>
</dbReference>
<proteinExistence type="predicted"/>
<evidence type="ECO:0008006" key="3">
    <source>
        <dbReference type="Google" id="ProtNLM"/>
    </source>
</evidence>
<dbReference type="SUPFAM" id="SSF141571">
    <property type="entry name" value="Pentapeptide repeat-like"/>
    <property type="match status" value="1"/>
</dbReference>